<sequence>MPCGVRALVPPVKLLKYDFSKVCPCNECSEKTKAIVEFDNYLHSKFAQIQAPYTQLFFDIERFTPLLSAFWETTQTWTCLQHSLKSLHEKSGVPLRRSKSEEHIRDVFNQTGTFLVNEGELDKFVLQDECEGHDDKPTHLDDKIFAMYSWFEFTKFKDVVHNILKKMKELENQEGKSAEEGKMSLNLSNSKRHLEDQMKLFKGLPFEDMCVEIKRLVRRGGEKYRNLVEDAMEVIWETYRARVAIRRSLHEQSEMISRHPCNMDREKHLPNELGDFLDSLLNQYCRNRFHVLHLCASFEEIECRLCIGENGIKFWVITFFMLNQMMKAILGLLFKTYKAYMFYSFCSTLLNCCYYKVFYSSFCSYTAFII</sequence>
<reference evidence="2" key="1">
    <citation type="submission" date="2022-07" db="EMBL/GenBank/DDBJ databases">
        <authorList>
            <person name="Macas J."/>
            <person name="Novak P."/>
            <person name="Neumann P."/>
        </authorList>
    </citation>
    <scope>NUCLEOTIDE SEQUENCE</scope>
</reference>
<evidence type="ECO:0000313" key="3">
    <source>
        <dbReference type="Proteomes" id="UP001152523"/>
    </source>
</evidence>
<evidence type="ECO:0000256" key="1">
    <source>
        <dbReference type="SAM" id="Phobius"/>
    </source>
</evidence>
<gene>
    <name evidence="2" type="ORF">CEPIT_LOCUS34736</name>
</gene>
<name>A0AAV0FJR0_9ASTE</name>
<comment type="caution">
    <text evidence="2">The sequence shown here is derived from an EMBL/GenBank/DDBJ whole genome shotgun (WGS) entry which is preliminary data.</text>
</comment>
<evidence type="ECO:0000313" key="2">
    <source>
        <dbReference type="EMBL" id="CAH9135726.1"/>
    </source>
</evidence>
<dbReference type="AlphaFoldDB" id="A0AAV0FJR0"/>
<keyword evidence="1" id="KW-1133">Transmembrane helix</keyword>
<accession>A0AAV0FJR0</accession>
<dbReference type="Proteomes" id="UP001152523">
    <property type="component" value="Unassembled WGS sequence"/>
</dbReference>
<proteinExistence type="predicted"/>
<dbReference type="EMBL" id="CAMAPF010000991">
    <property type="protein sequence ID" value="CAH9135726.1"/>
    <property type="molecule type" value="Genomic_DNA"/>
</dbReference>
<protein>
    <submittedName>
        <fullName evidence="2">Uncharacterized protein</fullName>
    </submittedName>
</protein>
<feature type="non-terminal residue" evidence="2">
    <location>
        <position position="370"/>
    </location>
</feature>
<keyword evidence="1" id="KW-0472">Membrane</keyword>
<keyword evidence="3" id="KW-1185">Reference proteome</keyword>
<feature type="transmembrane region" description="Helical" evidence="1">
    <location>
        <begin position="314"/>
        <end position="334"/>
    </location>
</feature>
<keyword evidence="1" id="KW-0812">Transmembrane</keyword>
<organism evidence="2 3">
    <name type="scientific">Cuscuta epithymum</name>
    <dbReference type="NCBI Taxonomy" id="186058"/>
    <lineage>
        <taxon>Eukaryota</taxon>
        <taxon>Viridiplantae</taxon>
        <taxon>Streptophyta</taxon>
        <taxon>Embryophyta</taxon>
        <taxon>Tracheophyta</taxon>
        <taxon>Spermatophyta</taxon>
        <taxon>Magnoliopsida</taxon>
        <taxon>eudicotyledons</taxon>
        <taxon>Gunneridae</taxon>
        <taxon>Pentapetalae</taxon>
        <taxon>asterids</taxon>
        <taxon>lamiids</taxon>
        <taxon>Solanales</taxon>
        <taxon>Convolvulaceae</taxon>
        <taxon>Cuscuteae</taxon>
        <taxon>Cuscuta</taxon>
        <taxon>Cuscuta subgen. Cuscuta</taxon>
    </lineage>
</organism>